<accession>A0A0K2UJE7</accession>
<organism evidence="1">
    <name type="scientific">Lepeophtheirus salmonis</name>
    <name type="common">Salmon louse</name>
    <name type="synonym">Caligus salmonis</name>
    <dbReference type="NCBI Taxonomy" id="72036"/>
    <lineage>
        <taxon>Eukaryota</taxon>
        <taxon>Metazoa</taxon>
        <taxon>Ecdysozoa</taxon>
        <taxon>Arthropoda</taxon>
        <taxon>Crustacea</taxon>
        <taxon>Multicrustacea</taxon>
        <taxon>Hexanauplia</taxon>
        <taxon>Copepoda</taxon>
        <taxon>Siphonostomatoida</taxon>
        <taxon>Caligidae</taxon>
        <taxon>Lepeophtheirus</taxon>
    </lineage>
</organism>
<proteinExistence type="predicted"/>
<dbReference type="AlphaFoldDB" id="A0A0K2UJE7"/>
<dbReference type="EMBL" id="HACA01020706">
    <property type="protein sequence ID" value="CDW38067.1"/>
    <property type="molecule type" value="Transcribed_RNA"/>
</dbReference>
<evidence type="ECO:0000313" key="1">
    <source>
        <dbReference type="EMBL" id="CDW38067.1"/>
    </source>
</evidence>
<sequence>LIQKVTLKLFKSSRNGENIVNMDLYGESVMEQRHRKFGKCFTIHPKGEYKEIGISHIKFVFKKDVKIYYHKKGTFLDLSGRMGYFVNLGKNLSTNVFYDEVSIQEKSRYWSLFDSSMFICSNYGYDKCMYEALWKLMEDEAGCSVPWIFPNDNICSNDTNKINTTFWIAWNRVTNQVAL</sequence>
<dbReference type="OrthoDB" id="7939651at2759"/>
<protein>
    <submittedName>
        <fullName evidence="1">Uncharacterized protein</fullName>
    </submittedName>
</protein>
<name>A0A0K2UJE7_LEPSM</name>
<feature type="non-terminal residue" evidence="1">
    <location>
        <position position="1"/>
    </location>
</feature>
<reference evidence="1" key="1">
    <citation type="submission" date="2014-05" db="EMBL/GenBank/DDBJ databases">
        <authorList>
            <person name="Chronopoulou M."/>
        </authorList>
    </citation>
    <scope>NUCLEOTIDE SEQUENCE</scope>
    <source>
        <tissue evidence="1">Whole organism</tissue>
    </source>
</reference>